<dbReference type="GO" id="GO:0006301">
    <property type="term" value="P:DNA damage tolerance"/>
    <property type="evidence" value="ECO:0007669"/>
    <property type="project" value="UniProtKB-ARBA"/>
</dbReference>
<evidence type="ECO:0000256" key="1">
    <source>
        <dbReference type="ARBA" id="ARBA00022786"/>
    </source>
</evidence>
<comment type="caution">
    <text evidence="5">The sequence shown here is derived from an EMBL/GenBank/DDBJ whole genome shotgun (WGS) entry which is preliminary data.</text>
</comment>
<dbReference type="SUPFAM" id="SSF54495">
    <property type="entry name" value="UBC-like"/>
    <property type="match status" value="1"/>
</dbReference>
<dbReference type="AlphaFoldDB" id="A0A423WBV2"/>
<dbReference type="CDD" id="cd23807">
    <property type="entry name" value="UEV_UBE2V"/>
    <property type="match status" value="1"/>
</dbReference>
<dbReference type="PROSITE" id="PS50127">
    <property type="entry name" value="UBC_2"/>
    <property type="match status" value="1"/>
</dbReference>
<dbReference type="Proteomes" id="UP000285146">
    <property type="component" value="Unassembled WGS sequence"/>
</dbReference>
<gene>
    <name evidence="5" type="ORF">VPNG_08264</name>
</gene>
<keyword evidence="6" id="KW-1185">Reference proteome</keyword>
<evidence type="ECO:0000313" key="6">
    <source>
        <dbReference type="Proteomes" id="UP000285146"/>
    </source>
</evidence>
<organism evidence="5 6">
    <name type="scientific">Cytospora leucostoma</name>
    <dbReference type="NCBI Taxonomy" id="1230097"/>
    <lineage>
        <taxon>Eukaryota</taxon>
        <taxon>Fungi</taxon>
        <taxon>Dikarya</taxon>
        <taxon>Ascomycota</taxon>
        <taxon>Pezizomycotina</taxon>
        <taxon>Sordariomycetes</taxon>
        <taxon>Sordariomycetidae</taxon>
        <taxon>Diaporthales</taxon>
        <taxon>Cytosporaceae</taxon>
        <taxon>Cytospora</taxon>
    </lineage>
</organism>
<protein>
    <recommendedName>
        <fullName evidence="4">UBC core domain-containing protein</fullName>
    </recommendedName>
</protein>
<dbReference type="STRING" id="1230097.A0A423WBV2"/>
<evidence type="ECO:0000256" key="2">
    <source>
        <dbReference type="SAM" id="Coils"/>
    </source>
</evidence>
<evidence type="ECO:0000313" key="5">
    <source>
        <dbReference type="EMBL" id="ROW00871.1"/>
    </source>
</evidence>
<accession>A0A423WBV2</accession>
<dbReference type="SMART" id="SM00212">
    <property type="entry name" value="UBCc"/>
    <property type="match status" value="1"/>
</dbReference>
<evidence type="ECO:0000259" key="4">
    <source>
        <dbReference type="PROSITE" id="PS50127"/>
    </source>
</evidence>
<evidence type="ECO:0000256" key="3">
    <source>
        <dbReference type="SAM" id="MobiDB-lite"/>
    </source>
</evidence>
<dbReference type="InterPro" id="IPR016135">
    <property type="entry name" value="UBQ-conjugating_enzyme/RWD"/>
</dbReference>
<keyword evidence="2" id="KW-0175">Coiled coil</keyword>
<name>A0A423WBV2_9PEZI</name>
<dbReference type="Gene3D" id="3.10.110.10">
    <property type="entry name" value="Ubiquitin Conjugating Enzyme"/>
    <property type="match status" value="1"/>
</dbReference>
<feature type="compositionally biased region" description="Basic and acidic residues" evidence="3">
    <location>
        <begin position="418"/>
        <end position="434"/>
    </location>
</feature>
<dbReference type="EMBL" id="LKEB01000055">
    <property type="protein sequence ID" value="ROW00871.1"/>
    <property type="molecule type" value="Genomic_DNA"/>
</dbReference>
<dbReference type="InterPro" id="IPR000608">
    <property type="entry name" value="UBC"/>
</dbReference>
<feature type="coiled-coil region" evidence="2">
    <location>
        <begin position="377"/>
        <end position="408"/>
    </location>
</feature>
<sequence length="484" mass="54980">MAAAQVPRNFKLLAELEKGEKGMGAGACSYGLEDPDDIYMTHWRGTIWGPPHGQHENRIYELKMECGAKYPKEPPVIHFVSQINLPGVNQHDGHVDPNAVAILRDWERIANELAKNPRPKEDPLSLESALIAIRRYMDEHKKLPQPPEGSKFAIYKYFRRNKTDTSPRLVTSALKSGYRFLTLLTSAHDSSSAQHASVVSFLRDRQSRFPPPEQPKRVEPQTKSVRLAEVPLLTKVSGPNEKPVYKSTARPLPLSQLSGGRRKIPVLEEANGGIPFLRIGKPQSHYLGSYIHRKSARRQQQIALMQELHEEARADAQQEDVWEEELMRLATEEGVTLEGYGGIREKHNGGPYEQSVKIGIKYVGQRLTEEVEDMQARAVAMLDIVDEEKRLAEAEENERKRMKRWERNVRRRKTPWGRKKDEGQDAHDSHRQEEGDSQTRGYSVDEFLKDARYAAFNAPLSSGLSDQEYTPVDAGLLNLKKLTS</sequence>
<keyword evidence="1" id="KW-0833">Ubl conjugation pathway</keyword>
<dbReference type="InParanoid" id="A0A423WBV2"/>
<reference evidence="5 6" key="1">
    <citation type="submission" date="2015-09" db="EMBL/GenBank/DDBJ databases">
        <title>Host preference determinants of Valsa canker pathogens revealed by comparative genomics.</title>
        <authorList>
            <person name="Yin Z."/>
            <person name="Huang L."/>
        </authorList>
    </citation>
    <scope>NUCLEOTIDE SEQUENCE [LARGE SCALE GENOMIC DNA]</scope>
    <source>
        <strain evidence="5 6">SXYLt</strain>
    </source>
</reference>
<feature type="domain" description="UBC core" evidence="4">
    <location>
        <begin position="7"/>
        <end position="178"/>
    </location>
</feature>
<dbReference type="OrthoDB" id="6508832at2759"/>
<feature type="region of interest" description="Disordered" evidence="3">
    <location>
        <begin position="414"/>
        <end position="443"/>
    </location>
</feature>
<dbReference type="Pfam" id="PF00179">
    <property type="entry name" value="UQ_con"/>
    <property type="match status" value="1"/>
</dbReference>
<dbReference type="FunFam" id="3.10.110.10:FF:000026">
    <property type="entry name" value="Ubiquitin-conjugating enzyme E2 variant"/>
    <property type="match status" value="1"/>
</dbReference>
<proteinExistence type="predicted"/>